<dbReference type="PANTHER" id="PTHR43479">
    <property type="entry name" value="ACREF/ENVCD OPERON REPRESSOR-RELATED"/>
    <property type="match status" value="1"/>
</dbReference>
<evidence type="ECO:0000313" key="8">
    <source>
        <dbReference type="Proteomes" id="UP001356080"/>
    </source>
</evidence>
<dbReference type="InterPro" id="IPR001647">
    <property type="entry name" value="HTH_TetR"/>
</dbReference>
<evidence type="ECO:0000256" key="3">
    <source>
        <dbReference type="PROSITE-ProRule" id="PRU00335"/>
    </source>
</evidence>
<feature type="domain" description="HTH tetR-type" evidence="4">
    <location>
        <begin position="10"/>
        <end position="70"/>
    </location>
</feature>
<evidence type="ECO:0000256" key="2">
    <source>
        <dbReference type="ARBA" id="ARBA00023125"/>
    </source>
</evidence>
<dbReference type="GO" id="GO:0003677">
    <property type="term" value="F:DNA binding"/>
    <property type="evidence" value="ECO:0007669"/>
    <property type="project" value="UniProtKB-UniRule"/>
</dbReference>
<dbReference type="EMBL" id="CP018622">
    <property type="protein sequence ID" value="AUJ25224.1"/>
    <property type="molecule type" value="Genomic_DNA"/>
</dbReference>
<feature type="DNA-binding region" description="H-T-H motif" evidence="3">
    <location>
        <begin position="33"/>
        <end position="52"/>
    </location>
</feature>
<dbReference type="InterPro" id="IPR050624">
    <property type="entry name" value="HTH-type_Tx_Regulator"/>
</dbReference>
<evidence type="ECO:0000256" key="1">
    <source>
        <dbReference type="ARBA" id="ARBA00022491"/>
    </source>
</evidence>
<dbReference type="Pfam" id="PF14278">
    <property type="entry name" value="TetR_C_8"/>
    <property type="match status" value="1"/>
</dbReference>
<dbReference type="Proteomes" id="UP000234237">
    <property type="component" value="Chromosome"/>
</dbReference>
<sequence length="191" mass="22015">MIEKVDRRIKYTRMVLKDSLITLLKTKHLSAITVKELCKHADVNRSTFYAHYKDPYDLLMNIEEEIIKGLNSYLSQQNFAERKQALQTTEKLLEYVATKYCICHTLLNESENTSFESKLMNVARNFLIKNWLDENKIGKSKSEYISTFIVSGSIHVIKNWLVNNMDKPPQQIAEIINNIANNGIRGVEGSG</sequence>
<dbReference type="PROSITE" id="PS50977">
    <property type="entry name" value="HTH_TETR_2"/>
    <property type="match status" value="1"/>
</dbReference>
<dbReference type="InterPro" id="IPR009057">
    <property type="entry name" value="Homeodomain-like_sf"/>
</dbReference>
<dbReference type="SUPFAM" id="SSF46689">
    <property type="entry name" value="Homeodomain-like"/>
    <property type="match status" value="1"/>
</dbReference>
<reference evidence="5" key="1">
    <citation type="submission" date="2016-11" db="EMBL/GenBank/DDBJ databases">
        <title>Complete genome sequence of Virgibacillus dokdonensis 21D, a halophilic bacterium isolated from the deep hypersaline anoxic basin Discovery in the Mediterranean Sea.</title>
        <authorList>
            <person name="Zeaiter Z."/>
            <person name="Booth J.M."/>
            <person name="Prosdocimi E.M."/>
            <person name="Mapelli F."/>
            <person name="Fusi M."/>
            <person name="Daffonchio D."/>
            <person name="Borin S."/>
            <person name="Crotti E."/>
        </authorList>
    </citation>
    <scope>NUCLEOTIDE SEQUENCE</scope>
    <source>
        <strain evidence="5">21D</strain>
    </source>
</reference>
<protein>
    <submittedName>
        <fullName evidence="6">TetR/AcrR family transcriptional regulator</fullName>
    </submittedName>
</protein>
<evidence type="ECO:0000313" key="5">
    <source>
        <dbReference type="EMBL" id="AUJ25224.1"/>
    </source>
</evidence>
<keyword evidence="2 3" id="KW-0238">DNA-binding</keyword>
<dbReference type="PANTHER" id="PTHR43479:SF7">
    <property type="entry name" value="TETR-FAMILY TRANSCRIPTIONAL REGULATOR"/>
    <property type="match status" value="1"/>
</dbReference>
<evidence type="ECO:0000259" key="4">
    <source>
        <dbReference type="PROSITE" id="PS50977"/>
    </source>
</evidence>
<reference evidence="6 8" key="3">
    <citation type="submission" date="2024-01" db="EMBL/GenBank/DDBJ databases">
        <title>Survival strategy associated with biotechnological potential of Virgibacillus dokdonensis T4.6 isolated from salt-fermented shrimp paste.</title>
        <authorList>
            <person name="Doan T.V."/>
            <person name="Quach N.T."/>
            <person name="Phi Q.-T."/>
        </authorList>
    </citation>
    <scope>NUCLEOTIDE SEQUENCE [LARGE SCALE GENOMIC DNA]</scope>
    <source>
        <strain evidence="6 8">T4.6</strain>
    </source>
</reference>
<dbReference type="EMBL" id="JAZHPM010000002">
    <property type="protein sequence ID" value="MEF2290612.1"/>
    <property type="molecule type" value="Genomic_DNA"/>
</dbReference>
<dbReference type="Proteomes" id="UP001356080">
    <property type="component" value="Unassembled WGS sequence"/>
</dbReference>
<evidence type="ECO:0000313" key="7">
    <source>
        <dbReference type="Proteomes" id="UP000234237"/>
    </source>
</evidence>
<accession>A0A2K9J0J5</accession>
<dbReference type="RefSeq" id="WP_077702518.1">
    <property type="nucleotide sequence ID" value="NZ_CP018622.1"/>
</dbReference>
<evidence type="ECO:0000313" key="6">
    <source>
        <dbReference type="EMBL" id="MEF2290612.1"/>
    </source>
</evidence>
<keyword evidence="8" id="KW-1185">Reference proteome</keyword>
<organism evidence="5 7">
    <name type="scientific">Virgibacillus dokdonensis</name>
    <dbReference type="NCBI Taxonomy" id="302167"/>
    <lineage>
        <taxon>Bacteria</taxon>
        <taxon>Bacillati</taxon>
        <taxon>Bacillota</taxon>
        <taxon>Bacilli</taxon>
        <taxon>Bacillales</taxon>
        <taxon>Bacillaceae</taxon>
        <taxon>Virgibacillus</taxon>
    </lineage>
</organism>
<dbReference type="InterPro" id="IPR039532">
    <property type="entry name" value="TetR_C_Firmicutes"/>
</dbReference>
<reference evidence="7" key="2">
    <citation type="submission" date="2016-11" db="EMBL/GenBank/DDBJ databases">
        <title>Complete genome sequence of Virgibacillus pantothenticus 21D, a halophilic bacterium isolated from the deep hypersaline anoxic basin Discovery in the Mediterranean Sea.</title>
        <authorList>
            <person name="Zeaiter Z."/>
            <person name="Booth J.M."/>
            <person name="Prosdocimi E.M."/>
            <person name="Mapelli F."/>
            <person name="Fusi M."/>
            <person name="Daffonchio D."/>
            <person name="Borin S."/>
            <person name="Crotti E."/>
        </authorList>
    </citation>
    <scope>NUCLEOTIDE SEQUENCE [LARGE SCALE GENOMIC DNA]</scope>
    <source>
        <strain evidence="7">21D</strain>
    </source>
</reference>
<dbReference type="Gene3D" id="1.10.357.10">
    <property type="entry name" value="Tetracycline Repressor, domain 2"/>
    <property type="match status" value="1"/>
</dbReference>
<dbReference type="KEGG" id="vpn:A21D_02160"/>
<dbReference type="STRING" id="302167.GCA_900166595_00823"/>
<name>A0A2K9J0J5_9BACI</name>
<proteinExistence type="predicted"/>
<dbReference type="AlphaFoldDB" id="A0A2K9J0J5"/>
<keyword evidence="1" id="KW-0678">Repressor</keyword>
<gene>
    <name evidence="5" type="ORF">A21D_02160</name>
    <name evidence="6" type="ORF">V2W34_01145</name>
</gene>